<reference evidence="2" key="1">
    <citation type="submission" date="2016-11" db="EMBL/GenBank/DDBJ databases">
        <authorList>
            <person name="Varghese N."/>
            <person name="Submissions S."/>
        </authorList>
    </citation>
    <scope>NUCLEOTIDE SEQUENCE [LARGE SCALE GENOMIC DNA]</scope>
    <source>
        <strain evidence="2">CGMCC 1.7063</strain>
    </source>
</reference>
<keyword evidence="2" id="KW-1185">Reference proteome</keyword>
<proteinExistence type="predicted"/>
<gene>
    <name evidence="1" type="ORF">SAMN04487965_1535</name>
</gene>
<organism evidence="1 2">
    <name type="scientific">Microbulbifer donghaiensis</name>
    <dbReference type="NCBI Taxonomy" id="494016"/>
    <lineage>
        <taxon>Bacteria</taxon>
        <taxon>Pseudomonadati</taxon>
        <taxon>Pseudomonadota</taxon>
        <taxon>Gammaproteobacteria</taxon>
        <taxon>Cellvibrionales</taxon>
        <taxon>Microbulbiferaceae</taxon>
        <taxon>Microbulbifer</taxon>
    </lineage>
</organism>
<evidence type="ECO:0000313" key="2">
    <source>
        <dbReference type="Proteomes" id="UP000184170"/>
    </source>
</evidence>
<accession>A0A1M4ZGK0</accession>
<sequence>MSEISEDVAPPRFEASIFFDNNLLEKKCGDDPAVLEIWMHSQAGLSGSNNGRIIDRSAGGKQVRAFRYSAPDS</sequence>
<evidence type="ECO:0000313" key="1">
    <source>
        <dbReference type="EMBL" id="SHF16932.1"/>
    </source>
</evidence>
<protein>
    <submittedName>
        <fullName evidence="1">Uncharacterized protein</fullName>
    </submittedName>
</protein>
<dbReference type="EMBL" id="FQVA01000001">
    <property type="protein sequence ID" value="SHF16932.1"/>
    <property type="molecule type" value="Genomic_DNA"/>
</dbReference>
<name>A0A1M4ZGK0_9GAMM</name>
<dbReference type="AlphaFoldDB" id="A0A1M4ZGK0"/>
<dbReference type="Proteomes" id="UP000184170">
    <property type="component" value="Unassembled WGS sequence"/>
</dbReference>